<reference evidence="1" key="1">
    <citation type="journal article" date="2023" name="Science">
        <title>Genome structures resolve the early diversification of teleost fishes.</title>
        <authorList>
            <person name="Parey E."/>
            <person name="Louis A."/>
            <person name="Montfort J."/>
            <person name="Bouchez O."/>
            <person name="Roques C."/>
            <person name="Iampietro C."/>
            <person name="Lluch J."/>
            <person name="Castinel A."/>
            <person name="Donnadieu C."/>
            <person name="Desvignes T."/>
            <person name="Floi Bucao C."/>
            <person name="Jouanno E."/>
            <person name="Wen M."/>
            <person name="Mejri S."/>
            <person name="Dirks R."/>
            <person name="Jansen H."/>
            <person name="Henkel C."/>
            <person name="Chen W.J."/>
            <person name="Zahm M."/>
            <person name="Cabau C."/>
            <person name="Klopp C."/>
            <person name="Thompson A.W."/>
            <person name="Robinson-Rechavi M."/>
            <person name="Braasch I."/>
            <person name="Lecointre G."/>
            <person name="Bobe J."/>
            <person name="Postlethwait J.H."/>
            <person name="Berthelot C."/>
            <person name="Roest Crollius H."/>
            <person name="Guiguen Y."/>
        </authorList>
    </citation>
    <scope>NUCLEOTIDE SEQUENCE</scope>
    <source>
        <strain evidence="1">NC1722</strain>
    </source>
</reference>
<gene>
    <name evidence="1" type="ORF">AAFF_G00069060</name>
</gene>
<dbReference type="Proteomes" id="UP001221898">
    <property type="component" value="Unassembled WGS sequence"/>
</dbReference>
<proteinExistence type="predicted"/>
<evidence type="ECO:0000313" key="1">
    <source>
        <dbReference type="EMBL" id="KAJ8393002.1"/>
    </source>
</evidence>
<keyword evidence="2" id="KW-1185">Reference proteome</keyword>
<organism evidence="1 2">
    <name type="scientific">Aldrovandia affinis</name>
    <dbReference type="NCBI Taxonomy" id="143900"/>
    <lineage>
        <taxon>Eukaryota</taxon>
        <taxon>Metazoa</taxon>
        <taxon>Chordata</taxon>
        <taxon>Craniata</taxon>
        <taxon>Vertebrata</taxon>
        <taxon>Euteleostomi</taxon>
        <taxon>Actinopterygii</taxon>
        <taxon>Neopterygii</taxon>
        <taxon>Teleostei</taxon>
        <taxon>Notacanthiformes</taxon>
        <taxon>Halosauridae</taxon>
        <taxon>Aldrovandia</taxon>
    </lineage>
</organism>
<accession>A0AAD7RZ06</accession>
<protein>
    <submittedName>
        <fullName evidence="1">Uncharacterized protein</fullName>
    </submittedName>
</protein>
<comment type="caution">
    <text evidence="1">The sequence shown here is derived from an EMBL/GenBank/DDBJ whole genome shotgun (WGS) entry which is preliminary data.</text>
</comment>
<dbReference type="EMBL" id="JAINUG010000141">
    <property type="protein sequence ID" value="KAJ8393002.1"/>
    <property type="molecule type" value="Genomic_DNA"/>
</dbReference>
<dbReference type="AlphaFoldDB" id="A0AAD7RZ06"/>
<evidence type="ECO:0000313" key="2">
    <source>
        <dbReference type="Proteomes" id="UP001221898"/>
    </source>
</evidence>
<name>A0AAD7RZ06_9TELE</name>
<sequence length="122" mass="13014">MTPIYPQPCMKRSTLDTWAGRREGAALCSRIGDAEELSREKHLGRRSTGLGFDPFMSTSAGVAEPCVTGCVKQCPPSAGPQDLFLSNYLTPCIVPDDQGSALSCISGTSPQRLVSSPPPPFR</sequence>